<name>A0A170T8U9_EHRRU</name>
<proteinExistence type="predicted"/>
<comment type="caution">
    <text evidence="1">The sequence shown here is derived from an EMBL/GenBank/DDBJ whole genome shotgun (WGS) entry which is preliminary data.</text>
</comment>
<protein>
    <submittedName>
        <fullName evidence="1">Uncharacterized protein</fullName>
    </submittedName>
</protein>
<dbReference type="AlphaFoldDB" id="A0A170T8U9"/>
<evidence type="ECO:0000313" key="2">
    <source>
        <dbReference type="Proteomes" id="UP000092731"/>
    </source>
</evidence>
<dbReference type="EMBL" id="BDDM01000275">
    <property type="protein sequence ID" value="GAT78679.1"/>
    <property type="molecule type" value="Genomic_DNA"/>
</dbReference>
<sequence>MNDFIVARRSDDSVISVQQDNSTKNLMITNLNKSAELLLNYTNSELSNKPLSTILNKNLVEDMNNELEYTNDGTDLFDIISKMNNLTFIGKNNKNIT</sequence>
<organism evidence="1 2">
    <name type="scientific">Ehrlichia ruminantium</name>
    <name type="common">heartwater rickettsia</name>
    <name type="synonym">Cowdria ruminantium</name>
    <dbReference type="NCBI Taxonomy" id="779"/>
    <lineage>
        <taxon>Bacteria</taxon>
        <taxon>Pseudomonadati</taxon>
        <taxon>Pseudomonadota</taxon>
        <taxon>Alphaproteobacteria</taxon>
        <taxon>Rickettsiales</taxon>
        <taxon>Anaplasmataceae</taxon>
        <taxon>Ehrlichia</taxon>
    </lineage>
</organism>
<feature type="non-terminal residue" evidence="1">
    <location>
        <position position="97"/>
    </location>
</feature>
<dbReference type="Proteomes" id="UP000092731">
    <property type="component" value="Unassembled WGS sequence"/>
</dbReference>
<gene>
    <name evidence="1" type="ORF">EHRUM3_09080</name>
</gene>
<evidence type="ECO:0000313" key="1">
    <source>
        <dbReference type="EMBL" id="GAT78679.1"/>
    </source>
</evidence>
<accession>A0A170T8U9</accession>
<reference evidence="2" key="1">
    <citation type="submission" date="2016-05" db="EMBL/GenBank/DDBJ databases">
        <title>Draft genome sequences of four strains of Ehrlichia ruminantium, a tick-borne pathogen of ruminants, isolated from Zimbabwe, The Gambia and Ghana.</title>
        <authorList>
            <person name="Nakao R."/>
            <person name="Jongejan F."/>
            <person name="Sugimoto C."/>
        </authorList>
    </citation>
    <scope>NUCLEOTIDE SEQUENCE [LARGE SCALE GENOMIC DNA]</scope>
    <source>
        <strain evidence="2">Pokoase 417</strain>
    </source>
</reference>